<accession>A0ABU6VUT4</accession>
<dbReference type="InterPro" id="IPR008949">
    <property type="entry name" value="Isoprenoid_synthase_dom_sf"/>
</dbReference>
<keyword evidence="5" id="KW-0460">Magnesium</keyword>
<sequence>MVADQLSLVSNNLRAMVVAEVPKLASSAEYFFKMGVEGKRFRPTDMVDEWISLQVLLLMSTALNLSTPKSPHHLDQGSSVLTDLRTRQQRLAEITEMIHVSPSENVLIKNK</sequence>
<evidence type="ECO:0000256" key="2">
    <source>
        <dbReference type="ARBA" id="ARBA00006706"/>
    </source>
</evidence>
<keyword evidence="6" id="KW-0414">Isoprene biosynthesis</keyword>
<evidence type="ECO:0000256" key="3">
    <source>
        <dbReference type="ARBA" id="ARBA00022679"/>
    </source>
</evidence>
<comment type="caution">
    <text evidence="7">The sequence shown here is derived from an EMBL/GenBank/DDBJ whole genome shotgun (WGS) entry which is preliminary data.</text>
</comment>
<evidence type="ECO:0000256" key="1">
    <source>
        <dbReference type="ARBA" id="ARBA00001946"/>
    </source>
</evidence>
<protein>
    <submittedName>
        <fullName evidence="7">Uncharacterized protein</fullName>
    </submittedName>
</protein>
<dbReference type="Proteomes" id="UP001341840">
    <property type="component" value="Unassembled WGS sequence"/>
</dbReference>
<keyword evidence="8" id="KW-1185">Reference proteome</keyword>
<evidence type="ECO:0000313" key="8">
    <source>
        <dbReference type="Proteomes" id="UP001341840"/>
    </source>
</evidence>
<dbReference type="PANTHER" id="PTHR12001:SF69">
    <property type="entry name" value="ALL TRANS-POLYPRENYL-DIPHOSPHATE SYNTHASE PDSS1"/>
    <property type="match status" value="1"/>
</dbReference>
<evidence type="ECO:0000313" key="7">
    <source>
        <dbReference type="EMBL" id="MED6176156.1"/>
    </source>
</evidence>
<dbReference type="Gene3D" id="1.10.600.10">
    <property type="entry name" value="Farnesyl Diphosphate Synthase"/>
    <property type="match status" value="1"/>
</dbReference>
<evidence type="ECO:0000256" key="5">
    <source>
        <dbReference type="ARBA" id="ARBA00022842"/>
    </source>
</evidence>
<organism evidence="7 8">
    <name type="scientific">Stylosanthes scabra</name>
    <dbReference type="NCBI Taxonomy" id="79078"/>
    <lineage>
        <taxon>Eukaryota</taxon>
        <taxon>Viridiplantae</taxon>
        <taxon>Streptophyta</taxon>
        <taxon>Embryophyta</taxon>
        <taxon>Tracheophyta</taxon>
        <taxon>Spermatophyta</taxon>
        <taxon>Magnoliopsida</taxon>
        <taxon>eudicotyledons</taxon>
        <taxon>Gunneridae</taxon>
        <taxon>Pentapetalae</taxon>
        <taxon>rosids</taxon>
        <taxon>fabids</taxon>
        <taxon>Fabales</taxon>
        <taxon>Fabaceae</taxon>
        <taxon>Papilionoideae</taxon>
        <taxon>50 kb inversion clade</taxon>
        <taxon>dalbergioids sensu lato</taxon>
        <taxon>Dalbergieae</taxon>
        <taxon>Pterocarpus clade</taxon>
        <taxon>Stylosanthes</taxon>
    </lineage>
</organism>
<reference evidence="7 8" key="1">
    <citation type="journal article" date="2023" name="Plants (Basel)">
        <title>Bridging the Gap: Combining Genomics and Transcriptomics Approaches to Understand Stylosanthes scabra, an Orphan Legume from the Brazilian Caatinga.</title>
        <authorList>
            <person name="Ferreira-Neto J.R.C."/>
            <person name="da Silva M.D."/>
            <person name="Binneck E."/>
            <person name="de Melo N.F."/>
            <person name="da Silva R.H."/>
            <person name="de Melo A.L.T.M."/>
            <person name="Pandolfi V."/>
            <person name="Bustamante F.O."/>
            <person name="Brasileiro-Vidal A.C."/>
            <person name="Benko-Iseppon A.M."/>
        </authorList>
    </citation>
    <scope>NUCLEOTIDE SEQUENCE [LARGE SCALE GENOMIC DNA]</scope>
    <source>
        <tissue evidence="7">Leaves</tissue>
    </source>
</reference>
<keyword evidence="3" id="KW-0808">Transferase</keyword>
<name>A0ABU6VUT4_9FABA</name>
<evidence type="ECO:0000256" key="6">
    <source>
        <dbReference type="ARBA" id="ARBA00023229"/>
    </source>
</evidence>
<gene>
    <name evidence="7" type="ORF">PIB30_085390</name>
</gene>
<proteinExistence type="inferred from homology"/>
<keyword evidence="4" id="KW-0479">Metal-binding</keyword>
<dbReference type="EMBL" id="JASCZI010152457">
    <property type="protein sequence ID" value="MED6176156.1"/>
    <property type="molecule type" value="Genomic_DNA"/>
</dbReference>
<comment type="cofactor">
    <cofactor evidence="1">
        <name>Mg(2+)</name>
        <dbReference type="ChEBI" id="CHEBI:18420"/>
    </cofactor>
</comment>
<comment type="similarity">
    <text evidence="2">Belongs to the FPP/GGPP synthase family.</text>
</comment>
<dbReference type="PANTHER" id="PTHR12001">
    <property type="entry name" value="GERANYLGERANYL PYROPHOSPHATE SYNTHASE"/>
    <property type="match status" value="1"/>
</dbReference>
<evidence type="ECO:0000256" key="4">
    <source>
        <dbReference type="ARBA" id="ARBA00022723"/>
    </source>
</evidence>